<reference evidence="1" key="2">
    <citation type="journal article" date="2015" name="Data Brief">
        <title>Shoot transcriptome of the giant reed, Arundo donax.</title>
        <authorList>
            <person name="Barrero R.A."/>
            <person name="Guerrero F.D."/>
            <person name="Moolhuijzen P."/>
            <person name="Goolsby J.A."/>
            <person name="Tidwell J."/>
            <person name="Bellgard S.E."/>
            <person name="Bellgard M.I."/>
        </authorList>
    </citation>
    <scope>NUCLEOTIDE SEQUENCE</scope>
    <source>
        <tissue evidence="1">Shoot tissue taken approximately 20 cm above the soil surface</tissue>
    </source>
</reference>
<dbReference type="AlphaFoldDB" id="A0A0A8ZCS4"/>
<evidence type="ECO:0000313" key="1">
    <source>
        <dbReference type="EMBL" id="JAD32642.1"/>
    </source>
</evidence>
<accession>A0A0A8ZCS4</accession>
<proteinExistence type="predicted"/>
<protein>
    <submittedName>
        <fullName evidence="1">Uncharacterized protein</fullName>
    </submittedName>
</protein>
<organism evidence="1">
    <name type="scientific">Arundo donax</name>
    <name type="common">Giant reed</name>
    <name type="synonym">Donax arundinaceus</name>
    <dbReference type="NCBI Taxonomy" id="35708"/>
    <lineage>
        <taxon>Eukaryota</taxon>
        <taxon>Viridiplantae</taxon>
        <taxon>Streptophyta</taxon>
        <taxon>Embryophyta</taxon>
        <taxon>Tracheophyta</taxon>
        <taxon>Spermatophyta</taxon>
        <taxon>Magnoliopsida</taxon>
        <taxon>Liliopsida</taxon>
        <taxon>Poales</taxon>
        <taxon>Poaceae</taxon>
        <taxon>PACMAD clade</taxon>
        <taxon>Arundinoideae</taxon>
        <taxon>Arundineae</taxon>
        <taxon>Arundo</taxon>
    </lineage>
</organism>
<reference evidence="1" key="1">
    <citation type="submission" date="2014-09" db="EMBL/GenBank/DDBJ databases">
        <authorList>
            <person name="Magalhaes I.L.F."/>
            <person name="Oliveira U."/>
            <person name="Santos F.R."/>
            <person name="Vidigal T.H.D.A."/>
            <person name="Brescovit A.D."/>
            <person name="Santos A.J."/>
        </authorList>
    </citation>
    <scope>NUCLEOTIDE SEQUENCE</scope>
    <source>
        <tissue evidence="1">Shoot tissue taken approximately 20 cm above the soil surface</tissue>
    </source>
</reference>
<name>A0A0A8ZCS4_ARUDO</name>
<dbReference type="EMBL" id="GBRH01265253">
    <property type="protein sequence ID" value="JAD32642.1"/>
    <property type="molecule type" value="Transcribed_RNA"/>
</dbReference>
<sequence>MKIKKSRLKCEIEIVSYSKTNKSERREK</sequence>